<reference evidence="2" key="1">
    <citation type="submission" date="2025-02" db="EMBL/GenBank/DDBJ databases">
        <authorList>
            <consortium name="NCBI Genome Project"/>
        </authorList>
    </citation>
    <scope>NUCLEOTIDE SEQUENCE</scope>
</reference>
<feature type="region of interest" description="Disordered" evidence="1">
    <location>
        <begin position="1"/>
        <end position="167"/>
    </location>
</feature>
<protein>
    <submittedName>
        <fullName evidence="2">Uncharacterized protein</fullName>
    </submittedName>
</protein>
<organism evidence="2">
    <name type="scientific">Aspergillus niger</name>
    <dbReference type="NCBI Taxonomy" id="5061"/>
    <lineage>
        <taxon>Eukaryota</taxon>
        <taxon>Fungi</taxon>
        <taxon>Dikarya</taxon>
        <taxon>Ascomycota</taxon>
        <taxon>Pezizomycotina</taxon>
        <taxon>Eurotiomycetes</taxon>
        <taxon>Eurotiomycetidae</taxon>
        <taxon>Eurotiales</taxon>
        <taxon>Aspergillaceae</taxon>
        <taxon>Aspergillus</taxon>
        <taxon>Aspergillus subgen. Circumdati</taxon>
    </lineage>
</organism>
<accession>A0AAJ8BUZ2</accession>
<gene>
    <name evidence="2" type="ORF">An11g07990</name>
</gene>
<feature type="compositionally biased region" description="Polar residues" evidence="1">
    <location>
        <begin position="49"/>
        <end position="58"/>
    </location>
</feature>
<dbReference type="GeneID" id="84592361"/>
<evidence type="ECO:0000256" key="1">
    <source>
        <dbReference type="SAM" id="MobiDB-lite"/>
    </source>
</evidence>
<dbReference type="VEuPathDB" id="FungiDB:An11g07990"/>
<dbReference type="RefSeq" id="XP_059604329.1">
    <property type="nucleotide sequence ID" value="XM_059750424.1"/>
</dbReference>
<feature type="compositionally biased region" description="Basic and acidic residues" evidence="1">
    <location>
        <begin position="71"/>
        <end position="100"/>
    </location>
</feature>
<feature type="compositionally biased region" description="Basic and acidic residues" evidence="1">
    <location>
        <begin position="31"/>
        <end position="48"/>
    </location>
</feature>
<dbReference type="AlphaFoldDB" id="A0AAJ8BUZ2"/>
<name>A0AAJ8BUZ2_ASPNG</name>
<evidence type="ECO:0000313" key="2">
    <source>
        <dbReference type="RefSeq" id="XP_059604329.1"/>
    </source>
</evidence>
<reference evidence="2" key="2">
    <citation type="submission" date="2025-08" db="UniProtKB">
        <authorList>
            <consortium name="RefSeq"/>
        </authorList>
    </citation>
    <scope>IDENTIFICATION</scope>
</reference>
<feature type="compositionally biased region" description="Basic and acidic residues" evidence="1">
    <location>
        <begin position="140"/>
        <end position="156"/>
    </location>
</feature>
<dbReference type="KEGG" id="ang:An11g07990"/>
<proteinExistence type="predicted"/>
<sequence length="167" mass="18541">MQAGLPARSLYRWVAPRDGSSRRGSGTMTPEETRRGAQYDFCDDRDSQPRTFTSTSTAPRDVWGKQSEAGSLREVKLRMTMREGEAQGRRDAQAAKRSDESQAEQEDEREGRGAGRKNARPVVKGLAEWNEIVAPGVRGEAVDATRQDKPSRREADGMESSTAEETH</sequence>